<feature type="region of interest" description="Disordered" evidence="1">
    <location>
        <begin position="24"/>
        <end position="53"/>
    </location>
</feature>
<evidence type="ECO:0000256" key="1">
    <source>
        <dbReference type="SAM" id="MobiDB-lite"/>
    </source>
</evidence>
<dbReference type="AlphaFoldDB" id="A0A6A4HGA9"/>
<sequence>MEFLVCAENAKQDDTQVRVLKGQLKNKPPQGRKEKDMDTLSAPIAGKNKEQSAKSAEDIVHLDIIIPKAENGRKLLDKWDDKQEPNKEGVQSNQWVYIYLLNGQP</sequence>
<name>A0A6A4HGA9_9AGAR</name>
<proteinExistence type="predicted"/>
<dbReference type="Proteomes" id="UP000799118">
    <property type="component" value="Unassembled WGS sequence"/>
</dbReference>
<evidence type="ECO:0000313" key="2">
    <source>
        <dbReference type="EMBL" id="KAE9396800.1"/>
    </source>
</evidence>
<protein>
    <submittedName>
        <fullName evidence="2">Uncharacterized protein</fullName>
    </submittedName>
</protein>
<reference evidence="2" key="1">
    <citation type="journal article" date="2019" name="Environ. Microbiol.">
        <title>Fungal ecological strategies reflected in gene transcription - a case study of two litter decomposers.</title>
        <authorList>
            <person name="Barbi F."/>
            <person name="Kohler A."/>
            <person name="Barry K."/>
            <person name="Baskaran P."/>
            <person name="Daum C."/>
            <person name="Fauchery L."/>
            <person name="Ihrmark K."/>
            <person name="Kuo A."/>
            <person name="LaButti K."/>
            <person name="Lipzen A."/>
            <person name="Morin E."/>
            <person name="Grigoriev I.V."/>
            <person name="Henrissat B."/>
            <person name="Lindahl B."/>
            <person name="Martin F."/>
        </authorList>
    </citation>
    <scope>NUCLEOTIDE SEQUENCE</scope>
    <source>
        <strain evidence="2">JB14</strain>
    </source>
</reference>
<dbReference type="OrthoDB" id="3126531at2759"/>
<gene>
    <name evidence="2" type="ORF">BT96DRAFT_1038926</name>
</gene>
<dbReference type="EMBL" id="ML769508">
    <property type="protein sequence ID" value="KAE9396800.1"/>
    <property type="molecule type" value="Genomic_DNA"/>
</dbReference>
<accession>A0A6A4HGA9</accession>
<organism evidence="2 3">
    <name type="scientific">Gymnopus androsaceus JB14</name>
    <dbReference type="NCBI Taxonomy" id="1447944"/>
    <lineage>
        <taxon>Eukaryota</taxon>
        <taxon>Fungi</taxon>
        <taxon>Dikarya</taxon>
        <taxon>Basidiomycota</taxon>
        <taxon>Agaricomycotina</taxon>
        <taxon>Agaricomycetes</taxon>
        <taxon>Agaricomycetidae</taxon>
        <taxon>Agaricales</taxon>
        <taxon>Marasmiineae</taxon>
        <taxon>Omphalotaceae</taxon>
        <taxon>Gymnopus</taxon>
    </lineage>
</organism>
<evidence type="ECO:0000313" key="3">
    <source>
        <dbReference type="Proteomes" id="UP000799118"/>
    </source>
</evidence>
<keyword evidence="3" id="KW-1185">Reference proteome</keyword>